<dbReference type="SUPFAM" id="SSF57196">
    <property type="entry name" value="EGF/Laminin"/>
    <property type="match status" value="1"/>
</dbReference>
<keyword evidence="3" id="KW-0677">Repeat</keyword>
<dbReference type="PROSITE" id="PS50026">
    <property type="entry name" value="EGF_3"/>
    <property type="match status" value="1"/>
</dbReference>
<gene>
    <name evidence="7" type="ORF">POL58_07610</name>
</gene>
<keyword evidence="1" id="KW-0245">EGF-like domain</keyword>
<evidence type="ECO:0000259" key="6">
    <source>
        <dbReference type="PROSITE" id="PS50026"/>
    </source>
</evidence>
<dbReference type="Proteomes" id="UP001217838">
    <property type="component" value="Unassembled WGS sequence"/>
</dbReference>
<protein>
    <submittedName>
        <fullName evidence="7">EGF domain-containing protein</fullName>
    </submittedName>
</protein>
<proteinExistence type="predicted"/>
<dbReference type="PANTHER" id="PTHR22872">
    <property type="entry name" value="BTK-BINDING PROTEIN-RELATED"/>
    <property type="match status" value="1"/>
</dbReference>
<reference evidence="7 8" key="1">
    <citation type="submission" date="2022-11" db="EMBL/GenBank/DDBJ databases">
        <title>Minimal conservation of predation-associated metabolite biosynthetic gene clusters underscores biosynthetic potential of Myxococcota including descriptions for ten novel species: Archangium lansinium sp. nov., Myxococcus landrumus sp. nov., Nannocystis bai.</title>
        <authorList>
            <person name="Ahearne A."/>
            <person name="Stevens C."/>
            <person name="Dowd S."/>
        </authorList>
    </citation>
    <scope>NUCLEOTIDE SEQUENCE [LARGE SCALE GENOMIC DNA]</scope>
    <source>
        <strain evidence="7 8">NCELM</strain>
    </source>
</reference>
<evidence type="ECO:0000256" key="2">
    <source>
        <dbReference type="ARBA" id="ARBA00022729"/>
    </source>
</evidence>
<dbReference type="InterPro" id="IPR000742">
    <property type="entry name" value="EGF"/>
</dbReference>
<dbReference type="SMART" id="SM00179">
    <property type="entry name" value="EGF_CA"/>
    <property type="match status" value="1"/>
</dbReference>
<dbReference type="InterPro" id="IPR051625">
    <property type="entry name" value="Signaling_Regulatory_Domain"/>
</dbReference>
<dbReference type="SMART" id="SM00181">
    <property type="entry name" value="EGF"/>
    <property type="match status" value="1"/>
</dbReference>
<dbReference type="SUPFAM" id="SSF50985">
    <property type="entry name" value="RCC1/BLIP-II"/>
    <property type="match status" value="1"/>
</dbReference>
<dbReference type="Gene3D" id="2.10.25.10">
    <property type="entry name" value="Laminin"/>
    <property type="match status" value="1"/>
</dbReference>
<comment type="caution">
    <text evidence="7">The sequence shown here is derived from an EMBL/GenBank/DDBJ whole genome shotgun (WGS) entry which is preliminary data.</text>
</comment>
<evidence type="ECO:0000256" key="4">
    <source>
        <dbReference type="ARBA" id="ARBA00023157"/>
    </source>
</evidence>
<dbReference type="PRINTS" id="PR00633">
    <property type="entry name" value="RCCNDNSATION"/>
</dbReference>
<dbReference type="EMBL" id="JAQNDN010000002">
    <property type="protein sequence ID" value="MDC0667597.1"/>
    <property type="molecule type" value="Genomic_DNA"/>
</dbReference>
<keyword evidence="2" id="KW-0732">Signal</keyword>
<evidence type="ECO:0000313" key="8">
    <source>
        <dbReference type="Proteomes" id="UP001217838"/>
    </source>
</evidence>
<evidence type="ECO:0000256" key="3">
    <source>
        <dbReference type="ARBA" id="ARBA00022737"/>
    </source>
</evidence>
<dbReference type="InterPro" id="IPR011936">
    <property type="entry name" value="Myxo_disulph_rpt"/>
</dbReference>
<name>A0ABT5B393_9BACT</name>
<keyword evidence="4" id="KW-1015">Disulfide bond</keyword>
<dbReference type="InterPro" id="IPR001881">
    <property type="entry name" value="EGF-like_Ca-bd_dom"/>
</dbReference>
<evidence type="ECO:0000256" key="1">
    <source>
        <dbReference type="ARBA" id="ARBA00022536"/>
    </source>
</evidence>
<accession>A0ABT5B393</accession>
<sequence>MNYTPRTLVLAALLCLPGCGNDPPSGATTDATSTGEATDATGTTTGDATTDTPTTTDPSTTTTTGETSTTTATTTTTGPTTAGTTTDPTTGIDTSIPAVCGDGWLGDGEGCDDGNAVGGDGCDADCLPESGWYCDGRPSVCTDDDECANELDDCHEHATCTNTPGSWECACNPGYQGDGVQCTPTGVRQLVTGDGHTCALFEDGRVKCWGDNQYGQLGLGDTEARGDDPGEMGADLPAVDLGDGVVAVALSAREVHTCAALDDGEVKCWGINAGGQLGLGDTDNRGDDPGEMGDALPFVDLGARAHAVDVSVGTVHSCALLQDGGVKCWGTNYGGQLGLGDTAARGDGPGEMGDALPLVALGGPAAVLSAGQLHTCVRLDSDAVKCWGIASSGQLGHGDAQNRGDQPGEMGAMLPAVQLGAATPVAVVGGGQATCATFDDSSLKCWGANNVGQLGLGDTEYRGDSPGQMGDDLPVVELGPKAQSVSANEAHACAVLAGGVVKCWGINNYGQLGVGDTVTRGDGPGEMGDALPIIDLGDQAEAVSVGWTHTCALLEDGAVKCWGRNHAGQLGQGDTQNRGDGPDELGDALLPVAL</sequence>
<dbReference type="PROSITE" id="PS01186">
    <property type="entry name" value="EGF_2"/>
    <property type="match status" value="1"/>
</dbReference>
<dbReference type="InterPro" id="IPR024731">
    <property type="entry name" value="NELL2-like_EGF"/>
</dbReference>
<feature type="region of interest" description="Disordered" evidence="5">
    <location>
        <begin position="25"/>
        <end position="95"/>
    </location>
</feature>
<feature type="domain" description="EGF-like" evidence="6">
    <location>
        <begin position="143"/>
        <end position="183"/>
    </location>
</feature>
<keyword evidence="8" id="KW-1185">Reference proteome</keyword>
<evidence type="ECO:0000256" key="5">
    <source>
        <dbReference type="SAM" id="MobiDB-lite"/>
    </source>
</evidence>
<dbReference type="PROSITE" id="PS50012">
    <property type="entry name" value="RCC1_3"/>
    <property type="match status" value="7"/>
</dbReference>
<dbReference type="InterPro" id="IPR009091">
    <property type="entry name" value="RCC1/BLIP-II"/>
</dbReference>
<dbReference type="Pfam" id="PF12947">
    <property type="entry name" value="EGF_3"/>
    <property type="match status" value="1"/>
</dbReference>
<dbReference type="Pfam" id="PF13540">
    <property type="entry name" value="RCC1_2"/>
    <property type="match status" value="5"/>
</dbReference>
<evidence type="ECO:0000313" key="7">
    <source>
        <dbReference type="EMBL" id="MDC0667597.1"/>
    </source>
</evidence>
<dbReference type="InterPro" id="IPR000408">
    <property type="entry name" value="Reg_chr_condens"/>
</dbReference>
<dbReference type="RefSeq" id="WP_271995774.1">
    <property type="nucleotide sequence ID" value="NZ_JAQNDN010000002.1"/>
</dbReference>
<organism evidence="7 8">
    <name type="scientific">Nannocystis radixulma</name>
    <dbReference type="NCBI Taxonomy" id="2995305"/>
    <lineage>
        <taxon>Bacteria</taxon>
        <taxon>Pseudomonadati</taxon>
        <taxon>Myxococcota</taxon>
        <taxon>Polyangia</taxon>
        <taxon>Nannocystales</taxon>
        <taxon>Nannocystaceae</taxon>
        <taxon>Nannocystis</taxon>
    </lineage>
</organism>
<dbReference type="Gene3D" id="2.130.10.30">
    <property type="entry name" value="Regulator of chromosome condensation 1/beta-lactamase-inhibitor protein II"/>
    <property type="match status" value="2"/>
</dbReference>
<dbReference type="CDD" id="cd00054">
    <property type="entry name" value="EGF_CA"/>
    <property type="match status" value="1"/>
</dbReference>
<dbReference type="NCBIfam" id="TIGR02232">
    <property type="entry name" value="myxo_disulf_rpt"/>
    <property type="match status" value="1"/>
</dbReference>